<organism evidence="3">
    <name type="scientific">Talaromyces marneffei PM1</name>
    <dbReference type="NCBI Taxonomy" id="1077442"/>
    <lineage>
        <taxon>Eukaryota</taxon>
        <taxon>Fungi</taxon>
        <taxon>Dikarya</taxon>
        <taxon>Ascomycota</taxon>
        <taxon>Pezizomycotina</taxon>
        <taxon>Eurotiomycetes</taxon>
        <taxon>Eurotiomycetidae</taxon>
        <taxon>Eurotiales</taxon>
        <taxon>Trichocomaceae</taxon>
        <taxon>Talaromyces</taxon>
        <taxon>Talaromyces sect. Talaromyces</taxon>
    </lineage>
</organism>
<dbReference type="PANTHER" id="PTHR47431">
    <property type="entry name" value="ZN(II)2CYS6 TRANSCRIPTION FACTOR (EUROFUNG)-RELATED"/>
    <property type="match status" value="1"/>
</dbReference>
<name>A0A093V427_TALMA</name>
<evidence type="ECO:0000256" key="1">
    <source>
        <dbReference type="ARBA" id="ARBA00023242"/>
    </source>
</evidence>
<keyword evidence="1" id="KW-0539">Nucleus</keyword>
<gene>
    <name evidence="3" type="ORF">GQ26_0260100</name>
</gene>
<accession>A0A093V427</accession>
<dbReference type="CDD" id="cd12148">
    <property type="entry name" value="fungal_TF_MHR"/>
    <property type="match status" value="1"/>
</dbReference>
<dbReference type="eggNOG" id="ENOG502RF8N">
    <property type="taxonomic scope" value="Eukaryota"/>
</dbReference>
<sequence length="578" mass="65121">MPPCSRCEQSNVKCYYVASKRGLRQKATTATQDTRNPATESFDSEVSYTYPFYTQTLTPTFSPDISVNFNNAMFPDTDKFTLDWLMPVSQELDQAFPSSLDDEQMSGLSSIAEDSGTIVTTQSGRTAPISRNIAFDPMMKLYYQNFHASHPFIIPQKALGNSDLARLLPSYLLSMMQYVGSHFHPDPSAKDRYRKNAYMGLNESPEATGFKVQAMLLAAIVDHADGNEEQAGYRLKSAVIMASQLGMQSGSFGGSNSYGNVIFEESWRRTFWELFIVVHLFKTFSGQHNCDDIQLSGYQDEDLLKMELPCDEATYFASGTIPKSKTLLQLQNSWRILDNHTEETFSSFAYRIEATRLWGMVQSANSRNTAFMHVDEIELETLDIRFATFMIRLMKMDQCSSSSSFNDLGYQMRSQAQMFTLLAIIYLHHPQSKIGLSPWKRAPVCIASGSPSFPEGTVDELNHHKNSDPHSLKALRAAGTLLNMITNSVLNTSSISPIQWTTPFMICAVTMSLMVHVVDAHHHALCHSPNFERNCKKKSFSTSRIELGMRTLDILGEVWPLARSVKRQLLDTFHEVPI</sequence>
<evidence type="ECO:0000313" key="3">
    <source>
        <dbReference type="EMBL" id="KFX44734.1"/>
    </source>
</evidence>
<dbReference type="Pfam" id="PF04082">
    <property type="entry name" value="Fungal_trans"/>
    <property type="match status" value="1"/>
</dbReference>
<protein>
    <recommendedName>
        <fullName evidence="2">Xylanolytic transcriptional activator regulatory domain-containing protein</fullName>
    </recommendedName>
</protein>
<dbReference type="GO" id="GO:0006351">
    <property type="term" value="P:DNA-templated transcription"/>
    <property type="evidence" value="ECO:0007669"/>
    <property type="project" value="InterPro"/>
</dbReference>
<dbReference type="HOGENOM" id="CLU_015502_2_0_1"/>
<evidence type="ECO:0000259" key="2">
    <source>
        <dbReference type="Pfam" id="PF04082"/>
    </source>
</evidence>
<dbReference type="GO" id="GO:0003677">
    <property type="term" value="F:DNA binding"/>
    <property type="evidence" value="ECO:0007669"/>
    <property type="project" value="InterPro"/>
</dbReference>
<dbReference type="GO" id="GO:0008270">
    <property type="term" value="F:zinc ion binding"/>
    <property type="evidence" value="ECO:0007669"/>
    <property type="project" value="InterPro"/>
</dbReference>
<dbReference type="AlphaFoldDB" id="A0A093V427"/>
<dbReference type="EMBL" id="JPOX01000026">
    <property type="protein sequence ID" value="KFX44734.1"/>
    <property type="molecule type" value="Genomic_DNA"/>
</dbReference>
<dbReference type="PANTHER" id="PTHR47431:SF1">
    <property type="entry name" value="ZN(II)2CYS6 TRANSCRIPTION FACTOR (EUROFUNG)"/>
    <property type="match status" value="1"/>
</dbReference>
<dbReference type="InterPro" id="IPR007219">
    <property type="entry name" value="XnlR_reg_dom"/>
</dbReference>
<reference evidence="3" key="1">
    <citation type="journal article" date="2014" name="PLoS Genet.">
        <title>Signature Gene Expression Reveals Novel Clues to the Molecular Mechanisms of Dimorphic Transition in Penicillium marneffei.</title>
        <authorList>
            <person name="Yang E."/>
            <person name="Wang G."/>
            <person name="Cai J."/>
            <person name="Woo P.C."/>
            <person name="Lau S.K."/>
            <person name="Yuen K.-Y."/>
            <person name="Chow W.-N."/>
            <person name="Lin X."/>
        </authorList>
    </citation>
    <scope>NUCLEOTIDE SEQUENCE [LARGE SCALE GENOMIC DNA]</scope>
    <source>
        <strain evidence="3">PM1</strain>
    </source>
</reference>
<comment type="caution">
    <text evidence="3">The sequence shown here is derived from an EMBL/GenBank/DDBJ whole genome shotgun (WGS) entry which is preliminary data.</text>
</comment>
<proteinExistence type="predicted"/>
<feature type="domain" description="Xylanolytic transcriptional activator regulatory" evidence="2">
    <location>
        <begin position="139"/>
        <end position="340"/>
    </location>
</feature>